<keyword evidence="2" id="KW-1185">Reference proteome</keyword>
<sequence length="163" mass="18713">MNMQPLYLEEANRRLAGYVAFEERIIAESKQAVDCLNCESFLRAGIDAFNYLVWIDQEMRLAALSGKMGIAIDSEEFGELEDFISSTLIQWLGQSDRAMQWIKQCEDRHYVVDGKEDLLSCIDQARLIANPSYEMTDALEELELDALREHESGETAEWFSSEK</sequence>
<evidence type="ECO:0000313" key="2">
    <source>
        <dbReference type="Proteomes" id="UP000318538"/>
    </source>
</evidence>
<reference evidence="1 2" key="1">
    <citation type="submission" date="2019-02" db="EMBL/GenBank/DDBJ databases">
        <title>Deep-cultivation of Planctomycetes and their phenomic and genomic characterization uncovers novel biology.</title>
        <authorList>
            <person name="Wiegand S."/>
            <person name="Jogler M."/>
            <person name="Boedeker C."/>
            <person name="Pinto D."/>
            <person name="Vollmers J."/>
            <person name="Rivas-Marin E."/>
            <person name="Kohn T."/>
            <person name="Peeters S.H."/>
            <person name="Heuer A."/>
            <person name="Rast P."/>
            <person name="Oberbeckmann S."/>
            <person name="Bunk B."/>
            <person name="Jeske O."/>
            <person name="Meyerdierks A."/>
            <person name="Storesund J.E."/>
            <person name="Kallscheuer N."/>
            <person name="Luecker S."/>
            <person name="Lage O.M."/>
            <person name="Pohl T."/>
            <person name="Merkel B.J."/>
            <person name="Hornburger P."/>
            <person name="Mueller R.-W."/>
            <person name="Bruemmer F."/>
            <person name="Labrenz M."/>
            <person name="Spormann A.M."/>
            <person name="Op den Camp H."/>
            <person name="Overmann J."/>
            <person name="Amann R."/>
            <person name="Jetten M.S.M."/>
            <person name="Mascher T."/>
            <person name="Medema M.H."/>
            <person name="Devos D.P."/>
            <person name="Kaster A.-K."/>
            <person name="Ovreas L."/>
            <person name="Rohde M."/>
            <person name="Galperin M.Y."/>
            <person name="Jogler C."/>
        </authorList>
    </citation>
    <scope>NUCLEOTIDE SEQUENCE [LARGE SCALE GENOMIC DNA]</scope>
    <source>
        <strain evidence="1 2">K22_7</strain>
    </source>
</reference>
<organism evidence="1 2">
    <name type="scientific">Rubripirellula lacrimiformis</name>
    <dbReference type="NCBI Taxonomy" id="1930273"/>
    <lineage>
        <taxon>Bacteria</taxon>
        <taxon>Pseudomonadati</taxon>
        <taxon>Planctomycetota</taxon>
        <taxon>Planctomycetia</taxon>
        <taxon>Pirellulales</taxon>
        <taxon>Pirellulaceae</taxon>
        <taxon>Rubripirellula</taxon>
    </lineage>
</organism>
<dbReference type="KEGG" id="rlc:K227x_27410"/>
<accession>A0A517NB45</accession>
<dbReference type="EMBL" id="CP036525">
    <property type="protein sequence ID" value="QDT04350.1"/>
    <property type="molecule type" value="Genomic_DNA"/>
</dbReference>
<name>A0A517NB45_9BACT</name>
<evidence type="ECO:0000313" key="1">
    <source>
        <dbReference type="EMBL" id="QDT04350.1"/>
    </source>
</evidence>
<dbReference type="Proteomes" id="UP000318538">
    <property type="component" value="Chromosome"/>
</dbReference>
<proteinExistence type="predicted"/>
<dbReference type="AlphaFoldDB" id="A0A517NB45"/>
<protein>
    <submittedName>
        <fullName evidence="1">Uncharacterized protein</fullName>
    </submittedName>
</protein>
<gene>
    <name evidence="1" type="ORF">K227x_27410</name>
</gene>